<keyword evidence="3 5" id="KW-0547">Nucleotide-binding</keyword>
<dbReference type="Pfam" id="PF08153">
    <property type="entry name" value="NGP1NT"/>
    <property type="match status" value="1"/>
</dbReference>
<evidence type="ECO:0000256" key="6">
    <source>
        <dbReference type="SAM" id="MobiDB-lite"/>
    </source>
</evidence>
<evidence type="ECO:0000259" key="8">
    <source>
        <dbReference type="Pfam" id="PF08153"/>
    </source>
</evidence>
<protein>
    <recommendedName>
        <fullName evidence="2 5">Nucleolar GTP-binding protein 2</fullName>
    </recommendedName>
</protein>
<name>A0A0C2YTG4_9AGAM</name>
<dbReference type="Pfam" id="PF01926">
    <property type="entry name" value="MMR_HSR1"/>
    <property type="match status" value="1"/>
</dbReference>
<feature type="domain" description="Nucleolar GTP-binding protein 2 N-terminal" evidence="8">
    <location>
        <begin position="38"/>
        <end position="97"/>
    </location>
</feature>
<comment type="similarity">
    <text evidence="5">Belongs to the TRAFAC class YlqF/YawG GTPase family. NOG2 subfamily.</text>
</comment>
<comment type="subcellular location">
    <subcellularLocation>
        <location evidence="5">Nucleus</location>
        <location evidence="5">Nucleolus</location>
    </subcellularLocation>
</comment>
<dbReference type="EMBL" id="KN822194">
    <property type="protein sequence ID" value="KIM52963.1"/>
    <property type="molecule type" value="Genomic_DNA"/>
</dbReference>
<evidence type="ECO:0000256" key="2">
    <source>
        <dbReference type="ARBA" id="ARBA00022127"/>
    </source>
</evidence>
<feature type="domain" description="G" evidence="7">
    <location>
        <begin position="245"/>
        <end position="320"/>
    </location>
</feature>
<feature type="region of interest" description="Disordered" evidence="6">
    <location>
        <begin position="450"/>
        <end position="516"/>
    </location>
</feature>
<evidence type="ECO:0000256" key="4">
    <source>
        <dbReference type="ARBA" id="ARBA00023134"/>
    </source>
</evidence>
<reference evidence="10" key="2">
    <citation type="submission" date="2015-01" db="EMBL/GenBank/DDBJ databases">
        <title>Evolutionary Origins and Diversification of the Mycorrhizal Mutualists.</title>
        <authorList>
            <consortium name="DOE Joint Genome Institute"/>
            <consortium name="Mycorrhizal Genomics Consortium"/>
            <person name="Kohler A."/>
            <person name="Kuo A."/>
            <person name="Nagy L.G."/>
            <person name="Floudas D."/>
            <person name="Copeland A."/>
            <person name="Barry K.W."/>
            <person name="Cichocki N."/>
            <person name="Veneault-Fourrey C."/>
            <person name="LaButti K."/>
            <person name="Lindquist E.A."/>
            <person name="Lipzen A."/>
            <person name="Lundell T."/>
            <person name="Morin E."/>
            <person name="Murat C."/>
            <person name="Riley R."/>
            <person name="Ohm R."/>
            <person name="Sun H."/>
            <person name="Tunlid A."/>
            <person name="Henrissat B."/>
            <person name="Grigoriev I.V."/>
            <person name="Hibbett D.S."/>
            <person name="Martin F."/>
        </authorList>
    </citation>
    <scope>NUCLEOTIDE SEQUENCE [LARGE SCALE GENOMIC DNA]</scope>
    <source>
        <strain evidence="10">Foug A</strain>
    </source>
</reference>
<dbReference type="HOGENOM" id="CLU_011106_4_1_1"/>
<dbReference type="Proteomes" id="UP000053989">
    <property type="component" value="Unassembled WGS sequence"/>
</dbReference>
<dbReference type="InterPro" id="IPR027417">
    <property type="entry name" value="P-loop_NTPase"/>
</dbReference>
<evidence type="ECO:0000256" key="3">
    <source>
        <dbReference type="ARBA" id="ARBA00022741"/>
    </source>
</evidence>
<keyword evidence="10" id="KW-1185">Reference proteome</keyword>
<feature type="compositionally biased region" description="Polar residues" evidence="6">
    <location>
        <begin position="478"/>
        <end position="491"/>
    </location>
</feature>
<accession>A0A0C2YTG4</accession>
<evidence type="ECO:0000256" key="5">
    <source>
        <dbReference type="RuleBase" id="RU364023"/>
    </source>
</evidence>
<sequence>MTPHQKIQERGFLSQCEAKTKPGFVQTDRGKYTFHWMTTLSMKRSDPYSVRLHRNKLLMALLDDATNHNQRERAHIAEAEPFSETFGPKAQRKHRKWIKAAATEAAEGDDNRGEGTSDKFQSDYVNPIFAKGTSRRIYGELFDSSDCILHISDARDPLCTTCESLLQYLKKEKAHKRIILVISKYDLVPNWVTAQYIQYFTPRYRIIAFHASPNHAFGKGSLIQLLRQISRLHSDEKQISVGSEGYPNIGKSSVINTLKSDKVCRVAPVPGEAKAWQYVNLTKCMYLIDCFGIHIPALMGRLKSLYLSQACGELLFTVRPREIDPSRGWGAEDFLNVPTWMKRRLLKGGEPGVDGVAKVLLSDWVRGTPTVKQNLESIVQRNLFLAEDVGPLERKVKPSEDSEGGSREESVDEQRKPEEPADEGQLSWNDGQRRYTLVLKWRRVPVTVGSDRSDPWVAHVPVENGESDELSKREPRTKTSISKSYTNPNVKNKNRIKVALLKSLPMGKGGPRRKGK</sequence>
<dbReference type="STRING" id="1036808.A0A0C2YTG4"/>
<dbReference type="GO" id="GO:0005525">
    <property type="term" value="F:GTP binding"/>
    <property type="evidence" value="ECO:0007669"/>
    <property type="project" value="UniProtKB-KW"/>
</dbReference>
<organism evidence="9 10">
    <name type="scientific">Scleroderma citrinum Foug A</name>
    <dbReference type="NCBI Taxonomy" id="1036808"/>
    <lineage>
        <taxon>Eukaryota</taxon>
        <taxon>Fungi</taxon>
        <taxon>Dikarya</taxon>
        <taxon>Basidiomycota</taxon>
        <taxon>Agaricomycotina</taxon>
        <taxon>Agaricomycetes</taxon>
        <taxon>Agaricomycetidae</taxon>
        <taxon>Boletales</taxon>
        <taxon>Sclerodermatineae</taxon>
        <taxon>Sclerodermataceae</taxon>
        <taxon>Scleroderma</taxon>
    </lineage>
</organism>
<evidence type="ECO:0000313" key="10">
    <source>
        <dbReference type="Proteomes" id="UP000053989"/>
    </source>
</evidence>
<reference evidence="9 10" key="1">
    <citation type="submission" date="2014-04" db="EMBL/GenBank/DDBJ databases">
        <authorList>
            <consortium name="DOE Joint Genome Institute"/>
            <person name="Kuo A."/>
            <person name="Kohler A."/>
            <person name="Nagy L.G."/>
            <person name="Floudas D."/>
            <person name="Copeland A."/>
            <person name="Barry K.W."/>
            <person name="Cichocki N."/>
            <person name="Veneault-Fourrey C."/>
            <person name="LaButti K."/>
            <person name="Lindquist E.A."/>
            <person name="Lipzen A."/>
            <person name="Lundell T."/>
            <person name="Morin E."/>
            <person name="Murat C."/>
            <person name="Sun H."/>
            <person name="Tunlid A."/>
            <person name="Henrissat B."/>
            <person name="Grigoriev I.V."/>
            <person name="Hibbett D.S."/>
            <person name="Martin F."/>
            <person name="Nordberg H.P."/>
            <person name="Cantor M.N."/>
            <person name="Hua S.X."/>
        </authorList>
    </citation>
    <scope>NUCLEOTIDE SEQUENCE [LARGE SCALE GENOMIC DNA]</scope>
    <source>
        <strain evidence="9 10">Foug A</strain>
    </source>
</reference>
<dbReference type="Gene3D" id="3.40.50.300">
    <property type="entry name" value="P-loop containing nucleotide triphosphate hydrolases"/>
    <property type="match status" value="1"/>
</dbReference>
<evidence type="ECO:0000256" key="1">
    <source>
        <dbReference type="ARBA" id="ARBA00003892"/>
    </source>
</evidence>
<proteinExistence type="inferred from homology"/>
<feature type="region of interest" description="Disordered" evidence="6">
    <location>
        <begin position="394"/>
        <end position="429"/>
    </location>
</feature>
<dbReference type="GO" id="GO:0005730">
    <property type="term" value="C:nucleolus"/>
    <property type="evidence" value="ECO:0007669"/>
    <property type="project" value="UniProtKB-SubCell"/>
</dbReference>
<dbReference type="OrthoDB" id="444945at2759"/>
<dbReference type="AlphaFoldDB" id="A0A0C2YTG4"/>
<dbReference type="PANTHER" id="PTHR11089:SF9">
    <property type="entry name" value="NUCLEOLAR GTP-BINDING PROTEIN 2"/>
    <property type="match status" value="1"/>
</dbReference>
<evidence type="ECO:0000313" key="9">
    <source>
        <dbReference type="EMBL" id="KIM52963.1"/>
    </source>
</evidence>
<evidence type="ECO:0000259" key="7">
    <source>
        <dbReference type="Pfam" id="PF01926"/>
    </source>
</evidence>
<dbReference type="InParanoid" id="A0A0C2YTG4"/>
<dbReference type="PANTHER" id="PTHR11089">
    <property type="entry name" value="GTP-BINDING PROTEIN-RELATED"/>
    <property type="match status" value="1"/>
</dbReference>
<dbReference type="InterPro" id="IPR050755">
    <property type="entry name" value="TRAFAC_YlqF/YawG_RiboMat"/>
</dbReference>
<gene>
    <name evidence="9" type="ORF">SCLCIDRAFT_18065</name>
</gene>
<dbReference type="SUPFAM" id="SSF52540">
    <property type="entry name" value="P-loop containing nucleoside triphosphate hydrolases"/>
    <property type="match status" value="1"/>
</dbReference>
<feature type="compositionally biased region" description="Basic and acidic residues" evidence="6">
    <location>
        <begin position="394"/>
        <end position="419"/>
    </location>
</feature>
<keyword evidence="4 5" id="KW-0342">GTP-binding</keyword>
<dbReference type="InterPro" id="IPR012971">
    <property type="entry name" value="NOG2_N_dom"/>
</dbReference>
<dbReference type="FunCoup" id="A0A0C2YTG4">
    <property type="interactions" value="444"/>
</dbReference>
<dbReference type="InterPro" id="IPR006073">
    <property type="entry name" value="GTP-bd"/>
</dbReference>
<keyword evidence="5" id="KW-0539">Nucleus</keyword>
<comment type="function">
    <text evidence="1 5">GTPase that associates with pre-60S ribosomal subunits in the nucleolus and is required for their nuclear export and maturation.</text>
</comment>